<name>A0A388JTW8_CHABU</name>
<dbReference type="PANTHER" id="PTHR48480:SF2">
    <property type="entry name" value="PEPTIDASE D"/>
    <property type="match status" value="1"/>
</dbReference>
<dbReference type="GO" id="GO:0030145">
    <property type="term" value="F:manganese ion binding"/>
    <property type="evidence" value="ECO:0007669"/>
    <property type="project" value="InterPro"/>
</dbReference>
<dbReference type="PANTHER" id="PTHR48480">
    <property type="match status" value="1"/>
</dbReference>
<dbReference type="Proteomes" id="UP000265515">
    <property type="component" value="Unassembled WGS sequence"/>
</dbReference>
<sequence length="244" mass="26901">MAAMVMAPKTGALLNGGATEARPGVFWMGPGTHPVPMSMHAGNRKRLVTKMLKRIQESGGSPRNSVVLLEGGVSETRYCTDHEPLFRQESYFSYLFGVKEPGFYGALDLATGKCFLFMPLLPKDYAVWMGTIHGPEHFKDMYEVDGVFYVEDMPEVLAEMGEGGERPTLYLLQGKNTDSGKMCKPASFKTAHAGHLKGPRSHLVQDPHEIEAGSTYAVEHELAKYIVKIRVQVCVSAVMGWSRS</sequence>
<organism evidence="7 8">
    <name type="scientific">Chara braunii</name>
    <name type="common">Braun's stonewort</name>
    <dbReference type="NCBI Taxonomy" id="69332"/>
    <lineage>
        <taxon>Eukaryota</taxon>
        <taxon>Viridiplantae</taxon>
        <taxon>Streptophyta</taxon>
        <taxon>Charophyceae</taxon>
        <taxon>Charales</taxon>
        <taxon>Characeae</taxon>
        <taxon>Chara</taxon>
    </lineage>
</organism>
<dbReference type="InterPro" id="IPR007865">
    <property type="entry name" value="Aminopep_P_N"/>
</dbReference>
<dbReference type="SMART" id="SM01011">
    <property type="entry name" value="AMP_N"/>
    <property type="match status" value="1"/>
</dbReference>
<feature type="domain" description="Aminopeptidase P N-terminal" evidence="6">
    <location>
        <begin position="35"/>
        <end position="180"/>
    </location>
</feature>
<keyword evidence="2" id="KW-0479">Metal-binding</keyword>
<keyword evidence="3" id="KW-0378">Hydrolase</keyword>
<dbReference type="GO" id="GO:0016805">
    <property type="term" value="F:dipeptidase activity"/>
    <property type="evidence" value="ECO:0007669"/>
    <property type="project" value="UniProtKB-KW"/>
</dbReference>
<dbReference type="EMBL" id="BFEA01000018">
    <property type="protein sequence ID" value="GBG61241.1"/>
    <property type="molecule type" value="Genomic_DNA"/>
</dbReference>
<keyword evidence="4" id="KW-0224">Dipeptidase</keyword>
<evidence type="ECO:0000256" key="4">
    <source>
        <dbReference type="ARBA" id="ARBA00022997"/>
    </source>
</evidence>
<reference evidence="7 8" key="1">
    <citation type="journal article" date="2018" name="Cell">
        <title>The Chara Genome: Secondary Complexity and Implications for Plant Terrestrialization.</title>
        <authorList>
            <person name="Nishiyama T."/>
            <person name="Sakayama H."/>
            <person name="Vries J.D."/>
            <person name="Buschmann H."/>
            <person name="Saint-Marcoux D."/>
            <person name="Ullrich K.K."/>
            <person name="Haas F.B."/>
            <person name="Vanderstraeten L."/>
            <person name="Becker D."/>
            <person name="Lang D."/>
            <person name="Vosolsobe S."/>
            <person name="Rombauts S."/>
            <person name="Wilhelmsson P.K.I."/>
            <person name="Janitza P."/>
            <person name="Kern R."/>
            <person name="Heyl A."/>
            <person name="Rumpler F."/>
            <person name="Villalobos L.I.A.C."/>
            <person name="Clay J.M."/>
            <person name="Skokan R."/>
            <person name="Toyoda A."/>
            <person name="Suzuki Y."/>
            <person name="Kagoshima H."/>
            <person name="Schijlen E."/>
            <person name="Tajeshwar N."/>
            <person name="Catarino B."/>
            <person name="Hetherington A.J."/>
            <person name="Saltykova A."/>
            <person name="Bonnot C."/>
            <person name="Breuninger H."/>
            <person name="Symeonidi A."/>
            <person name="Radhakrishnan G.V."/>
            <person name="Van Nieuwerburgh F."/>
            <person name="Deforce D."/>
            <person name="Chang C."/>
            <person name="Karol K.G."/>
            <person name="Hedrich R."/>
            <person name="Ulvskov P."/>
            <person name="Glockner G."/>
            <person name="Delwiche C.F."/>
            <person name="Petrasek J."/>
            <person name="Van de Peer Y."/>
            <person name="Friml J."/>
            <person name="Beilby M."/>
            <person name="Dolan L."/>
            <person name="Kohara Y."/>
            <person name="Sugano S."/>
            <person name="Fujiyama A."/>
            <person name="Delaux P.-M."/>
            <person name="Quint M."/>
            <person name="TheiBen G."/>
            <person name="Hagemann M."/>
            <person name="Harholt J."/>
            <person name="Dunand C."/>
            <person name="Zachgo S."/>
            <person name="Langdale J."/>
            <person name="Maumus F."/>
            <person name="Straeten D.V.D."/>
            <person name="Gould S.B."/>
            <person name="Rensing S.A."/>
        </authorList>
    </citation>
    <scope>NUCLEOTIDE SEQUENCE [LARGE SCALE GENOMIC DNA]</scope>
    <source>
        <strain evidence="7 8">S276</strain>
    </source>
</reference>
<dbReference type="InterPro" id="IPR029149">
    <property type="entry name" value="Creatin/AminoP/Spt16_N"/>
</dbReference>
<dbReference type="GO" id="GO:0006508">
    <property type="term" value="P:proteolysis"/>
    <property type="evidence" value="ECO:0007669"/>
    <property type="project" value="UniProtKB-KW"/>
</dbReference>
<evidence type="ECO:0000313" key="8">
    <source>
        <dbReference type="Proteomes" id="UP000265515"/>
    </source>
</evidence>
<dbReference type="GO" id="GO:0070006">
    <property type="term" value="F:metalloaminopeptidase activity"/>
    <property type="evidence" value="ECO:0007669"/>
    <property type="project" value="InterPro"/>
</dbReference>
<dbReference type="Pfam" id="PF05195">
    <property type="entry name" value="AMP_N"/>
    <property type="match status" value="1"/>
</dbReference>
<proteinExistence type="predicted"/>
<evidence type="ECO:0000256" key="3">
    <source>
        <dbReference type="ARBA" id="ARBA00022801"/>
    </source>
</evidence>
<keyword evidence="5" id="KW-0482">Metalloprotease</keyword>
<dbReference type="OrthoDB" id="10261878at2759"/>
<evidence type="ECO:0000313" key="7">
    <source>
        <dbReference type="EMBL" id="GBG61241.1"/>
    </source>
</evidence>
<dbReference type="SUPFAM" id="SSF53092">
    <property type="entry name" value="Creatinase/prolidase N-terminal domain"/>
    <property type="match status" value="1"/>
</dbReference>
<keyword evidence="8" id="KW-1185">Reference proteome</keyword>
<keyword evidence="1" id="KW-0645">Protease</keyword>
<dbReference type="AlphaFoldDB" id="A0A388JTW8"/>
<dbReference type="Gene3D" id="3.40.350.10">
    <property type="entry name" value="Creatinase/prolidase N-terminal domain"/>
    <property type="match status" value="1"/>
</dbReference>
<dbReference type="InterPro" id="IPR052433">
    <property type="entry name" value="X-Pro_dipept-like"/>
</dbReference>
<accession>A0A388JTW8</accession>
<dbReference type="STRING" id="69332.A0A388JTW8"/>
<dbReference type="Gramene" id="GBG61241">
    <property type="protein sequence ID" value="GBG61241"/>
    <property type="gene ID" value="CBR_g19773"/>
</dbReference>
<evidence type="ECO:0000256" key="1">
    <source>
        <dbReference type="ARBA" id="ARBA00022670"/>
    </source>
</evidence>
<comment type="caution">
    <text evidence="7">The sequence shown here is derived from an EMBL/GenBank/DDBJ whole genome shotgun (WGS) entry which is preliminary data.</text>
</comment>
<evidence type="ECO:0000259" key="6">
    <source>
        <dbReference type="SMART" id="SM01011"/>
    </source>
</evidence>
<evidence type="ECO:0000256" key="5">
    <source>
        <dbReference type="ARBA" id="ARBA00023049"/>
    </source>
</evidence>
<protein>
    <recommendedName>
        <fullName evidence="6">Aminopeptidase P N-terminal domain-containing protein</fullName>
    </recommendedName>
</protein>
<gene>
    <name evidence="7" type="ORF">CBR_g19773</name>
</gene>
<evidence type="ECO:0000256" key="2">
    <source>
        <dbReference type="ARBA" id="ARBA00022723"/>
    </source>
</evidence>